<protein>
    <submittedName>
        <fullName evidence="3">SMI1/KNR4 family protein</fullName>
    </submittedName>
</protein>
<dbReference type="RefSeq" id="WP_311673389.1">
    <property type="nucleotide sequence ID" value="NZ_JAVREQ010000009.1"/>
</dbReference>
<name>A0ABU2NRI0_9ACTN</name>
<dbReference type="InterPro" id="IPR037883">
    <property type="entry name" value="Knr4/Smi1-like_sf"/>
</dbReference>
<gene>
    <name evidence="3" type="ORF">RM572_12515</name>
</gene>
<keyword evidence="4" id="KW-1185">Reference proteome</keyword>
<dbReference type="PANTHER" id="PTHR47432">
    <property type="entry name" value="CELL WALL ASSEMBLY REGULATOR SMI1"/>
    <property type="match status" value="1"/>
</dbReference>
<dbReference type="Pfam" id="PF09346">
    <property type="entry name" value="SMI1_KNR4"/>
    <property type="match status" value="1"/>
</dbReference>
<accession>A0ABU2NRI0</accession>
<dbReference type="Proteomes" id="UP001183414">
    <property type="component" value="Unassembled WGS sequence"/>
</dbReference>
<dbReference type="SUPFAM" id="SSF160631">
    <property type="entry name" value="SMI1/KNR4-like"/>
    <property type="match status" value="1"/>
</dbReference>
<evidence type="ECO:0000256" key="1">
    <source>
        <dbReference type="SAM" id="MobiDB-lite"/>
    </source>
</evidence>
<organism evidence="3 4">
    <name type="scientific">Streptomyces hazeniae</name>
    <dbReference type="NCBI Taxonomy" id="3075538"/>
    <lineage>
        <taxon>Bacteria</taxon>
        <taxon>Bacillati</taxon>
        <taxon>Actinomycetota</taxon>
        <taxon>Actinomycetes</taxon>
        <taxon>Kitasatosporales</taxon>
        <taxon>Streptomycetaceae</taxon>
        <taxon>Streptomyces</taxon>
    </lineage>
</organism>
<dbReference type="EMBL" id="JAVREQ010000009">
    <property type="protein sequence ID" value="MDT0379589.1"/>
    <property type="molecule type" value="Genomic_DNA"/>
</dbReference>
<evidence type="ECO:0000313" key="4">
    <source>
        <dbReference type="Proteomes" id="UP001183414"/>
    </source>
</evidence>
<dbReference type="InterPro" id="IPR018958">
    <property type="entry name" value="Knr4/Smi1-like_dom"/>
</dbReference>
<evidence type="ECO:0000313" key="3">
    <source>
        <dbReference type="EMBL" id="MDT0379589.1"/>
    </source>
</evidence>
<sequence>MTPPTAPVAESWARIDAWLAANAPAALARLRPGAAPAALAAAERALGMALPADLAASLACHDGSEPGSGVLPFRADLLSAEGVVEQWELWNEVSTEEDEGEEAWGVVAGQRHWHRLWVPVTHFQGDLECLDMRPGPGRGRMGLVPHDGPGTFDEAAAWPSLGAYLETFADVLTTGRMPDPPPFDQPHATPTGELGWGRPTGSSAPS</sequence>
<proteinExistence type="predicted"/>
<dbReference type="InterPro" id="IPR051873">
    <property type="entry name" value="KNR4/SMI1_regulator"/>
</dbReference>
<feature type="region of interest" description="Disordered" evidence="1">
    <location>
        <begin position="173"/>
        <end position="206"/>
    </location>
</feature>
<evidence type="ECO:0000259" key="2">
    <source>
        <dbReference type="SMART" id="SM00860"/>
    </source>
</evidence>
<comment type="caution">
    <text evidence="3">The sequence shown here is derived from an EMBL/GenBank/DDBJ whole genome shotgun (WGS) entry which is preliminary data.</text>
</comment>
<feature type="domain" description="Knr4/Smi1-like" evidence="2">
    <location>
        <begin position="33"/>
        <end position="167"/>
    </location>
</feature>
<dbReference type="SMART" id="SM00860">
    <property type="entry name" value="SMI1_KNR4"/>
    <property type="match status" value="1"/>
</dbReference>
<dbReference type="PANTHER" id="PTHR47432:SF1">
    <property type="entry name" value="CELL WALL ASSEMBLY REGULATOR SMI1"/>
    <property type="match status" value="1"/>
</dbReference>
<reference evidence="4" key="1">
    <citation type="submission" date="2023-07" db="EMBL/GenBank/DDBJ databases">
        <title>30 novel species of actinomycetes from the DSMZ collection.</title>
        <authorList>
            <person name="Nouioui I."/>
        </authorList>
    </citation>
    <scope>NUCLEOTIDE SEQUENCE [LARGE SCALE GENOMIC DNA]</scope>
    <source>
        <strain evidence="4">DSM 42041</strain>
    </source>
</reference>